<evidence type="ECO:0000313" key="10">
    <source>
        <dbReference type="RefSeq" id="XP_017036078.1"/>
    </source>
</evidence>
<gene>
    <name evidence="10" type="primary">PXo</name>
</gene>
<keyword evidence="3 6" id="KW-0812">Transmembrane</keyword>
<feature type="domain" description="SPX" evidence="8">
    <location>
        <begin position="1"/>
        <end position="171"/>
    </location>
</feature>
<evidence type="ECO:0000256" key="2">
    <source>
        <dbReference type="ARBA" id="ARBA00009665"/>
    </source>
</evidence>
<accession>A0A6P4JMX5</accession>
<reference evidence="10" key="1">
    <citation type="submission" date="2025-08" db="UniProtKB">
        <authorList>
            <consortium name="RefSeq"/>
        </authorList>
    </citation>
    <scope>IDENTIFICATION</scope>
    <source>
        <strain evidence="10">14028-0561.14</strain>
        <tissue evidence="10">Whole fly</tissue>
    </source>
</reference>
<dbReference type="AlphaFoldDB" id="A0A6P4JMX5"/>
<dbReference type="GO" id="GO:0016036">
    <property type="term" value="P:cellular response to phosphate starvation"/>
    <property type="evidence" value="ECO:0007669"/>
    <property type="project" value="TreeGrafter"/>
</dbReference>
<dbReference type="InterPro" id="IPR004342">
    <property type="entry name" value="EXS_C"/>
</dbReference>
<feature type="transmembrane region" description="Helical" evidence="6">
    <location>
        <begin position="464"/>
        <end position="482"/>
    </location>
</feature>
<keyword evidence="4 6" id="KW-1133">Transmembrane helix</keyword>
<dbReference type="Proteomes" id="UP001652661">
    <property type="component" value="Chromosome 3L"/>
</dbReference>
<dbReference type="GO" id="GO:0006817">
    <property type="term" value="P:phosphate ion transport"/>
    <property type="evidence" value="ECO:0007669"/>
    <property type="project" value="TreeGrafter"/>
</dbReference>
<evidence type="ECO:0000256" key="3">
    <source>
        <dbReference type="ARBA" id="ARBA00022692"/>
    </source>
</evidence>
<dbReference type="RefSeq" id="XP_017036078.1">
    <property type="nucleotide sequence ID" value="XM_017180589.3"/>
</dbReference>
<feature type="transmembrane region" description="Helical" evidence="6">
    <location>
        <begin position="307"/>
        <end position="327"/>
    </location>
</feature>
<feature type="transmembrane region" description="Helical" evidence="6">
    <location>
        <begin position="424"/>
        <end position="444"/>
    </location>
</feature>
<evidence type="ECO:0000259" key="8">
    <source>
        <dbReference type="PROSITE" id="PS51382"/>
    </source>
</evidence>
<evidence type="ECO:0000256" key="4">
    <source>
        <dbReference type="ARBA" id="ARBA00022989"/>
    </source>
</evidence>
<dbReference type="PROSITE" id="PS51380">
    <property type="entry name" value="EXS"/>
    <property type="match status" value="1"/>
</dbReference>
<dbReference type="OrthoDB" id="9970435at2759"/>
<feature type="transmembrane region" description="Helical" evidence="6">
    <location>
        <begin position="364"/>
        <end position="388"/>
    </location>
</feature>
<feature type="transmembrane region" description="Helical" evidence="6">
    <location>
        <begin position="265"/>
        <end position="283"/>
    </location>
</feature>
<protein>
    <submittedName>
        <fullName evidence="10">Solute carrier family 53 member 1</fullName>
    </submittedName>
</protein>
<dbReference type="Pfam" id="PF03124">
    <property type="entry name" value="EXS"/>
    <property type="match status" value="1"/>
</dbReference>
<dbReference type="GO" id="GO:0000822">
    <property type="term" value="F:inositol hexakisphosphate binding"/>
    <property type="evidence" value="ECO:0007669"/>
    <property type="project" value="TreeGrafter"/>
</dbReference>
<dbReference type="CDD" id="cd14477">
    <property type="entry name" value="SPX_XPR1_like"/>
    <property type="match status" value="1"/>
</dbReference>
<organism evidence="9 10">
    <name type="scientific">Drosophila kikkawai</name>
    <name type="common">Fruit fly</name>
    <dbReference type="NCBI Taxonomy" id="30033"/>
    <lineage>
        <taxon>Eukaryota</taxon>
        <taxon>Metazoa</taxon>
        <taxon>Ecdysozoa</taxon>
        <taxon>Arthropoda</taxon>
        <taxon>Hexapoda</taxon>
        <taxon>Insecta</taxon>
        <taxon>Pterygota</taxon>
        <taxon>Neoptera</taxon>
        <taxon>Endopterygota</taxon>
        <taxon>Diptera</taxon>
        <taxon>Brachycera</taxon>
        <taxon>Muscomorpha</taxon>
        <taxon>Ephydroidea</taxon>
        <taxon>Drosophilidae</taxon>
        <taxon>Drosophila</taxon>
        <taxon>Sophophora</taxon>
    </lineage>
</organism>
<evidence type="ECO:0000256" key="6">
    <source>
        <dbReference type="SAM" id="Phobius"/>
    </source>
</evidence>
<evidence type="ECO:0000256" key="1">
    <source>
        <dbReference type="ARBA" id="ARBA00004141"/>
    </source>
</evidence>
<dbReference type="PANTHER" id="PTHR10783">
    <property type="entry name" value="XENOTROPIC AND POLYTROPIC RETROVIRUS RECEPTOR 1-RELATED"/>
    <property type="match status" value="1"/>
</dbReference>
<dbReference type="OMA" id="IGVMFAH"/>
<name>A0A6P4JMX5_DROKI</name>
<feature type="transmembrane region" description="Helical" evidence="6">
    <location>
        <begin position="229"/>
        <end position="253"/>
    </location>
</feature>
<feature type="transmembrane region" description="Helical" evidence="6">
    <location>
        <begin position="333"/>
        <end position="352"/>
    </location>
</feature>
<keyword evidence="9" id="KW-1185">Reference proteome</keyword>
<evidence type="ECO:0000256" key="5">
    <source>
        <dbReference type="ARBA" id="ARBA00023136"/>
    </source>
</evidence>
<dbReference type="PROSITE" id="PS51382">
    <property type="entry name" value="SPX"/>
    <property type="match status" value="1"/>
</dbReference>
<dbReference type="InterPro" id="IPR004331">
    <property type="entry name" value="SPX_dom"/>
</dbReference>
<feature type="transmembrane region" description="Helical" evidence="6">
    <location>
        <begin position="494"/>
        <end position="513"/>
    </location>
</feature>
<dbReference type="PANTHER" id="PTHR10783:SF103">
    <property type="entry name" value="SOLUTE CARRIER FAMILY 53 MEMBER 1"/>
    <property type="match status" value="1"/>
</dbReference>
<comment type="subcellular location">
    <subcellularLocation>
        <location evidence="1">Membrane</location>
        <topology evidence="1">Multi-pass membrane protein</topology>
    </subcellularLocation>
</comment>
<dbReference type="GO" id="GO:0005794">
    <property type="term" value="C:Golgi apparatus"/>
    <property type="evidence" value="ECO:0007669"/>
    <property type="project" value="TreeGrafter"/>
</dbReference>
<feature type="domain" description="EXS" evidence="7">
    <location>
        <begin position="423"/>
        <end position="627"/>
    </location>
</feature>
<proteinExistence type="inferred from homology"/>
<evidence type="ECO:0000313" key="9">
    <source>
        <dbReference type="Proteomes" id="UP001652661"/>
    </source>
</evidence>
<dbReference type="Pfam" id="PF03105">
    <property type="entry name" value="SPX"/>
    <property type="match status" value="3"/>
</dbReference>
<sequence length="671" mass="78155">MKFAEHLTAHITPEWRKQYINYEEMKAMLYAAIEQSPSAELVEREMVTRYFAKFDEEFFHYCDKELAKINTFYSEKMAEATRKYGSLRSELTEALEMGHPKKLPAWKRRTPLGKKNVPARKIQDLKLAFSEFYLGLILLQNYQNLNFTGFRKILKKHDKLLSVDYGARWRTDHVEAAHFYTNKDIDRLIQETEQAVTQDIEGGDRQRAMKRLRVPPLGEQQSPWTTFKVGLFSGAFVVLFVTVVIAAMFYGFGENWRAGMRMFRAPFLIIECLFLWGVNVYGWRSSGVNHVLIFELDPRNHLSEQNIMEVASVFGVIWACCVLSYIFCDPLGIPQYAAPLCLYTLMAAFLLNPTKTFHHEARYWALRVLIRVVMAPFCFVNFADFWLADQLNSMVPAFLDIPFLICFFGRSPTWHKAGKAASHCVEYVSLLHPIVAILPAYFRFAQCIRRYRDTKESFPHLVNAAKYATSFFVVIFAHKYHTTTDTYPLSKENPWFYCWITAAIFSSCYAYTWDIKMDWGLFDSKAGDNRFLREEIVYSSTWFYYFGIIEDLILRFSWTLSMSLIEAGYIEGDVMMTILSPLEVFRRFIWNYFRLENEHLNNVGKFRAVRDISVAPMDCSDQTTILRMMDEADGVMNRRRGKAAGGKSATKKNKHEQRLLLQGESIEDLCS</sequence>
<comment type="similarity">
    <text evidence="2">Belongs to the SYG1 (TC 2.A.94) family.</text>
</comment>
<evidence type="ECO:0000259" key="7">
    <source>
        <dbReference type="PROSITE" id="PS51380"/>
    </source>
</evidence>
<dbReference type="GO" id="GO:0005886">
    <property type="term" value="C:plasma membrane"/>
    <property type="evidence" value="ECO:0007669"/>
    <property type="project" value="TreeGrafter"/>
</dbReference>
<keyword evidence="5 6" id="KW-0472">Membrane</keyword>